<evidence type="ECO:0000313" key="2">
    <source>
        <dbReference type="EMBL" id="KAK7466508.1"/>
    </source>
</evidence>
<reference evidence="2 3" key="1">
    <citation type="journal article" date="2023" name="Sci. Data">
        <title>Genome assembly of the Korean intertidal mud-creeper Batillaria attramentaria.</title>
        <authorList>
            <person name="Patra A.K."/>
            <person name="Ho P.T."/>
            <person name="Jun S."/>
            <person name="Lee S.J."/>
            <person name="Kim Y."/>
            <person name="Won Y.J."/>
        </authorList>
    </citation>
    <scope>NUCLEOTIDE SEQUENCE [LARGE SCALE GENOMIC DNA]</scope>
    <source>
        <strain evidence="2">Wonlab-2016</strain>
    </source>
</reference>
<sequence length="156" mass="17531">MAESSVEERFLEELEKIRQIGARQMMNELEYRAIISDLLAAQGNAATKSRHQYYLMTSERKGTSWDVKSGQVTKPTPQSRRHRWHSGSVTVLEHDGTCGEEGQSLCRPRKSFSRRVILPTSVCHRPTPGGDGGRQVLPVFGVDDTCSFVRLACLPR</sequence>
<feature type="region of interest" description="Disordered" evidence="1">
    <location>
        <begin position="65"/>
        <end position="86"/>
    </location>
</feature>
<feature type="non-terminal residue" evidence="2">
    <location>
        <position position="156"/>
    </location>
</feature>
<protein>
    <submittedName>
        <fullName evidence="2">Uncharacterized protein</fullName>
    </submittedName>
</protein>
<dbReference type="Proteomes" id="UP001519460">
    <property type="component" value="Unassembled WGS sequence"/>
</dbReference>
<dbReference type="EMBL" id="JACVVK020000558">
    <property type="protein sequence ID" value="KAK7466508.1"/>
    <property type="molecule type" value="Genomic_DNA"/>
</dbReference>
<dbReference type="AlphaFoldDB" id="A0ABD0J9S9"/>
<keyword evidence="3" id="KW-1185">Reference proteome</keyword>
<proteinExistence type="predicted"/>
<organism evidence="2 3">
    <name type="scientific">Batillaria attramentaria</name>
    <dbReference type="NCBI Taxonomy" id="370345"/>
    <lineage>
        <taxon>Eukaryota</taxon>
        <taxon>Metazoa</taxon>
        <taxon>Spiralia</taxon>
        <taxon>Lophotrochozoa</taxon>
        <taxon>Mollusca</taxon>
        <taxon>Gastropoda</taxon>
        <taxon>Caenogastropoda</taxon>
        <taxon>Sorbeoconcha</taxon>
        <taxon>Cerithioidea</taxon>
        <taxon>Batillariidae</taxon>
        <taxon>Batillaria</taxon>
    </lineage>
</organism>
<name>A0ABD0J9S9_9CAEN</name>
<accession>A0ABD0J9S9</accession>
<evidence type="ECO:0000256" key="1">
    <source>
        <dbReference type="SAM" id="MobiDB-lite"/>
    </source>
</evidence>
<comment type="caution">
    <text evidence="2">The sequence shown here is derived from an EMBL/GenBank/DDBJ whole genome shotgun (WGS) entry which is preliminary data.</text>
</comment>
<evidence type="ECO:0000313" key="3">
    <source>
        <dbReference type="Proteomes" id="UP001519460"/>
    </source>
</evidence>
<gene>
    <name evidence="2" type="ORF">BaRGS_00037383</name>
</gene>